<feature type="region of interest" description="Disordered" evidence="2">
    <location>
        <begin position="337"/>
        <end position="437"/>
    </location>
</feature>
<sequence length="631" mass="70567">MNKSPPSLLYLVIYNPELKPADDSAGDRDEDAEEQAHVLFYTGDNHAVSKDKVLRQVGLAKAIANFSTIFNQNAASTSVHSQSRRMITLNPEQSFWMHACFELERLVRPSRKDAKGKGKQKEPIHEYNETSLHDSVLRMQLLHGYEAFKIVHGSFTSILNTLGKEALELQLERFFTVWAWSWDLEKHAPVSDYLGVRVHPLSNQLLPMVNAFEDKLPPCYKPLILIYPCVVAPKSAPFPFTIALLRHLLHILHLRMDASQQAANRSSSDVSQLSPNPSLDTQQNESKGEPSSKKFLGVPTLAMNVGLSMDVRKWAWPSYLNFGTSIASKGDDKIVNNEESKTESTEQTSEIPAEETTKRSPIIDSQALEEALSTDGQSQFSPQEHTRDVTESVAPPLDGQETQLKSAGETISSRSSVNSANNEKETQAEKSSSEEHKRRVLPPFLEVFMHFSSSDPLITHRRPVKYITINDVLIAMIPVEESGDIAMDEEQIQDLLERSNDLIVTLKNTIDVEQEKISTAFSSSPVQNVLQKSQYVIAPSNQLVYSSASFSSTSWHLFEGKRALELDDSLIEIYSRGQSPQDWHLTKRNVGAANFQGTGLSGNVFMEIGRKEASLVDVDNEITGVIRRFSE</sequence>
<comment type="caution">
    <text evidence="4">The sequence shown here is derived from an EMBL/GenBank/DDBJ whole genome shotgun (WGS) entry which is preliminary data.</text>
</comment>
<accession>A0A286UJ69</accession>
<dbReference type="InParanoid" id="A0A286UJ69"/>
<feature type="compositionally biased region" description="Polar residues" evidence="2">
    <location>
        <begin position="263"/>
        <end position="285"/>
    </location>
</feature>
<evidence type="ECO:0000313" key="5">
    <source>
        <dbReference type="Proteomes" id="UP000217199"/>
    </source>
</evidence>
<dbReference type="InterPro" id="IPR043987">
    <property type="entry name" value="CCZ1/INTU/HSP4_longin_1"/>
</dbReference>
<gene>
    <name evidence="4" type="ORF">PNOK_0460700</name>
</gene>
<feature type="compositionally biased region" description="Basic and acidic residues" evidence="2">
    <location>
        <begin position="422"/>
        <end position="437"/>
    </location>
</feature>
<dbReference type="EMBL" id="NBII01000004">
    <property type="protein sequence ID" value="PAV19673.1"/>
    <property type="molecule type" value="Genomic_DNA"/>
</dbReference>
<proteinExistence type="inferred from homology"/>
<evidence type="ECO:0000313" key="4">
    <source>
        <dbReference type="EMBL" id="PAV19673.1"/>
    </source>
</evidence>
<feature type="domain" description="CCZ1/INTU/HSP4 first Longin" evidence="3">
    <location>
        <begin position="28"/>
        <end position="153"/>
    </location>
</feature>
<organism evidence="4 5">
    <name type="scientific">Pyrrhoderma noxium</name>
    <dbReference type="NCBI Taxonomy" id="2282107"/>
    <lineage>
        <taxon>Eukaryota</taxon>
        <taxon>Fungi</taxon>
        <taxon>Dikarya</taxon>
        <taxon>Basidiomycota</taxon>
        <taxon>Agaricomycotina</taxon>
        <taxon>Agaricomycetes</taxon>
        <taxon>Hymenochaetales</taxon>
        <taxon>Hymenochaetaceae</taxon>
        <taxon>Pyrrhoderma</taxon>
    </lineage>
</organism>
<feature type="compositionally biased region" description="Polar residues" evidence="2">
    <location>
        <begin position="400"/>
        <end position="421"/>
    </location>
</feature>
<dbReference type="PANTHER" id="PTHR13056">
    <property type="entry name" value="VACUOLAR FUSION PROTEIN CCZ1 HOMOLOG-RELATED"/>
    <property type="match status" value="1"/>
</dbReference>
<evidence type="ECO:0000256" key="1">
    <source>
        <dbReference type="ARBA" id="ARBA00005352"/>
    </source>
</evidence>
<protein>
    <recommendedName>
        <fullName evidence="3">CCZ1/INTU/HSP4 first Longin domain-containing protein</fullName>
    </recommendedName>
</protein>
<keyword evidence="5" id="KW-1185">Reference proteome</keyword>
<dbReference type="Proteomes" id="UP000217199">
    <property type="component" value="Unassembled WGS sequence"/>
</dbReference>
<evidence type="ECO:0000256" key="2">
    <source>
        <dbReference type="SAM" id="MobiDB-lite"/>
    </source>
</evidence>
<evidence type="ECO:0000259" key="3">
    <source>
        <dbReference type="Pfam" id="PF19031"/>
    </source>
</evidence>
<dbReference type="STRING" id="2282107.A0A286UJ69"/>
<dbReference type="InterPro" id="IPR013176">
    <property type="entry name" value="Ccz1"/>
</dbReference>
<dbReference type="AlphaFoldDB" id="A0A286UJ69"/>
<feature type="compositionally biased region" description="Polar residues" evidence="2">
    <location>
        <begin position="374"/>
        <end position="383"/>
    </location>
</feature>
<dbReference type="Pfam" id="PF19031">
    <property type="entry name" value="Intu_longin_1"/>
    <property type="match status" value="1"/>
</dbReference>
<feature type="region of interest" description="Disordered" evidence="2">
    <location>
        <begin position="263"/>
        <end position="295"/>
    </location>
</feature>
<comment type="similarity">
    <text evidence="1">Belongs to the CCZ1 family.</text>
</comment>
<reference evidence="4 5" key="1">
    <citation type="journal article" date="2017" name="Mol. Ecol.">
        <title>Comparative and population genomic landscape of Phellinus noxius: A hypervariable fungus causing root rot in trees.</title>
        <authorList>
            <person name="Chung C.L."/>
            <person name="Lee T.J."/>
            <person name="Akiba M."/>
            <person name="Lee H.H."/>
            <person name="Kuo T.H."/>
            <person name="Liu D."/>
            <person name="Ke H.M."/>
            <person name="Yokoi T."/>
            <person name="Roa M.B."/>
            <person name="Lu M.J."/>
            <person name="Chang Y.Y."/>
            <person name="Ann P.J."/>
            <person name="Tsai J.N."/>
            <person name="Chen C.Y."/>
            <person name="Tzean S.S."/>
            <person name="Ota Y."/>
            <person name="Hattori T."/>
            <person name="Sahashi N."/>
            <person name="Liou R.F."/>
            <person name="Kikuchi T."/>
            <person name="Tsai I.J."/>
        </authorList>
    </citation>
    <scope>NUCLEOTIDE SEQUENCE [LARGE SCALE GENOMIC DNA]</scope>
    <source>
        <strain evidence="4 5">FFPRI411160</strain>
    </source>
</reference>
<dbReference type="OrthoDB" id="240546at2759"/>
<dbReference type="GO" id="GO:0016192">
    <property type="term" value="P:vesicle-mediated transport"/>
    <property type="evidence" value="ECO:0007669"/>
    <property type="project" value="InterPro"/>
</dbReference>
<name>A0A286UJ69_9AGAM</name>
<dbReference type="GO" id="GO:0035658">
    <property type="term" value="C:Mon1-Ccz1 complex"/>
    <property type="evidence" value="ECO:0007669"/>
    <property type="project" value="InterPro"/>
</dbReference>
<dbReference type="PANTHER" id="PTHR13056:SF0">
    <property type="entry name" value="VACUOLAR FUSION PROTEIN CCZ1 HOMOLOG-RELATED"/>
    <property type="match status" value="1"/>
</dbReference>